<accession>A0ABQ2VT84</accession>
<evidence type="ECO:0000313" key="2">
    <source>
        <dbReference type="EMBL" id="GGV73426.1"/>
    </source>
</evidence>
<feature type="region of interest" description="Disordered" evidence="1">
    <location>
        <begin position="1"/>
        <end position="32"/>
    </location>
</feature>
<sequence length="59" mass="6078">MQGAVRPVPVRAVPDAEPGWHTPAGALRPPGWTPATGLARGLHSFAQGLAHEGVLSESD</sequence>
<keyword evidence="3" id="KW-1185">Reference proteome</keyword>
<name>A0ABQ2VT84_9ACTN</name>
<gene>
    <name evidence="2" type="ORF">GCM10015535_00620</name>
</gene>
<dbReference type="EMBL" id="BMTF01000001">
    <property type="protein sequence ID" value="GGV73426.1"/>
    <property type="molecule type" value="Genomic_DNA"/>
</dbReference>
<comment type="caution">
    <text evidence="2">The sequence shown here is derived from an EMBL/GenBank/DDBJ whole genome shotgun (WGS) entry which is preliminary data.</text>
</comment>
<organism evidence="2 3">
    <name type="scientific">Streptomyces gelaticus</name>
    <dbReference type="NCBI Taxonomy" id="285446"/>
    <lineage>
        <taxon>Bacteria</taxon>
        <taxon>Bacillati</taxon>
        <taxon>Actinomycetota</taxon>
        <taxon>Actinomycetes</taxon>
        <taxon>Kitasatosporales</taxon>
        <taxon>Streptomycetaceae</taxon>
        <taxon>Streptomyces</taxon>
    </lineage>
</organism>
<dbReference type="RefSeq" id="WP_189539709.1">
    <property type="nucleotide sequence ID" value="NZ_BMTF01000001.1"/>
</dbReference>
<proteinExistence type="predicted"/>
<dbReference type="Proteomes" id="UP000660675">
    <property type="component" value="Unassembled WGS sequence"/>
</dbReference>
<protein>
    <submittedName>
        <fullName evidence="2">Uncharacterized protein</fullName>
    </submittedName>
</protein>
<reference evidence="3" key="1">
    <citation type="journal article" date="2019" name="Int. J. Syst. Evol. Microbiol.">
        <title>The Global Catalogue of Microorganisms (GCM) 10K type strain sequencing project: providing services to taxonomists for standard genome sequencing and annotation.</title>
        <authorList>
            <consortium name="The Broad Institute Genomics Platform"/>
            <consortium name="The Broad Institute Genome Sequencing Center for Infectious Disease"/>
            <person name="Wu L."/>
            <person name="Ma J."/>
        </authorList>
    </citation>
    <scope>NUCLEOTIDE SEQUENCE [LARGE SCALE GENOMIC DNA]</scope>
    <source>
        <strain evidence="3">JCM 4376</strain>
    </source>
</reference>
<evidence type="ECO:0000313" key="3">
    <source>
        <dbReference type="Proteomes" id="UP000660675"/>
    </source>
</evidence>
<evidence type="ECO:0000256" key="1">
    <source>
        <dbReference type="SAM" id="MobiDB-lite"/>
    </source>
</evidence>
<feature type="compositionally biased region" description="Low complexity" evidence="1">
    <location>
        <begin position="1"/>
        <end position="13"/>
    </location>
</feature>